<keyword evidence="3" id="KW-1185">Reference proteome</keyword>
<sequence length="66" mass="7062">MAKEQAAAAFEEESRRRAPKDTPDVSMPESGKAVLAQRNRERDEGTSSAAVNSRTGSRNGSLIAVD</sequence>
<proteinExistence type="predicted"/>
<comment type="caution">
    <text evidence="2">The sequence shown here is derived from an EMBL/GenBank/DDBJ whole genome shotgun (WGS) entry which is preliminary data.</text>
</comment>
<feature type="compositionally biased region" description="Basic and acidic residues" evidence="1">
    <location>
        <begin position="12"/>
        <end position="23"/>
    </location>
</feature>
<feature type="region of interest" description="Disordered" evidence="1">
    <location>
        <begin position="1"/>
        <end position="66"/>
    </location>
</feature>
<evidence type="ECO:0000256" key="1">
    <source>
        <dbReference type="SAM" id="MobiDB-lite"/>
    </source>
</evidence>
<name>A0A2P5IAF6_DIAHE</name>
<dbReference type="EMBL" id="MAVT02000113">
    <property type="protein sequence ID" value="POS79446.1"/>
    <property type="molecule type" value="Genomic_DNA"/>
</dbReference>
<evidence type="ECO:0000313" key="2">
    <source>
        <dbReference type="EMBL" id="POS79446.1"/>
    </source>
</evidence>
<protein>
    <submittedName>
        <fullName evidence="2">Uncharacterized protein</fullName>
    </submittedName>
</protein>
<dbReference type="AlphaFoldDB" id="A0A2P5IAF6"/>
<dbReference type="InParanoid" id="A0A2P5IAF6"/>
<reference evidence="2" key="1">
    <citation type="submission" date="2017-09" db="EMBL/GenBank/DDBJ databases">
        <title>Polyketide synthases of a Diaporthe helianthi virulent isolate.</title>
        <authorList>
            <person name="Baroncelli R."/>
        </authorList>
    </citation>
    <scope>NUCLEOTIDE SEQUENCE [LARGE SCALE GENOMIC DNA]</scope>
    <source>
        <strain evidence="2">7/96</strain>
    </source>
</reference>
<dbReference type="Proteomes" id="UP000094444">
    <property type="component" value="Unassembled WGS sequence"/>
</dbReference>
<evidence type="ECO:0000313" key="3">
    <source>
        <dbReference type="Proteomes" id="UP000094444"/>
    </source>
</evidence>
<organism evidence="2 3">
    <name type="scientific">Diaporthe helianthi</name>
    <dbReference type="NCBI Taxonomy" id="158607"/>
    <lineage>
        <taxon>Eukaryota</taxon>
        <taxon>Fungi</taxon>
        <taxon>Dikarya</taxon>
        <taxon>Ascomycota</taxon>
        <taxon>Pezizomycotina</taxon>
        <taxon>Sordariomycetes</taxon>
        <taxon>Sordariomycetidae</taxon>
        <taxon>Diaporthales</taxon>
        <taxon>Diaporthaceae</taxon>
        <taxon>Diaporthe</taxon>
    </lineage>
</organism>
<gene>
    <name evidence="2" type="ORF">DHEL01_v202150</name>
</gene>
<feature type="compositionally biased region" description="Polar residues" evidence="1">
    <location>
        <begin position="46"/>
        <end position="60"/>
    </location>
</feature>
<accession>A0A2P5IAF6</accession>